<dbReference type="GO" id="GO:0005524">
    <property type="term" value="F:ATP binding"/>
    <property type="evidence" value="ECO:0007669"/>
    <property type="project" value="UniProtKB-UniRule"/>
</dbReference>
<dbReference type="PANTHER" id="PTHR24031">
    <property type="entry name" value="RNA HELICASE"/>
    <property type="match status" value="1"/>
</dbReference>
<proteinExistence type="inferred from homology"/>
<dbReference type="PROSITE" id="PS00039">
    <property type="entry name" value="DEAD_ATP_HELICASE"/>
    <property type="match status" value="1"/>
</dbReference>
<evidence type="ECO:0000256" key="1">
    <source>
        <dbReference type="ARBA" id="ARBA00022741"/>
    </source>
</evidence>
<evidence type="ECO:0000256" key="2">
    <source>
        <dbReference type="ARBA" id="ARBA00022801"/>
    </source>
</evidence>
<comment type="similarity">
    <text evidence="7">Belongs to the DEAD box helicase family.</text>
</comment>
<dbReference type="SMART" id="SM00487">
    <property type="entry name" value="DEXDc"/>
    <property type="match status" value="1"/>
</dbReference>
<evidence type="ECO:0000313" key="12">
    <source>
        <dbReference type="EMBL" id="EPZ31347.1"/>
    </source>
</evidence>
<dbReference type="InterPro" id="IPR000629">
    <property type="entry name" value="RNA-helicase_DEAD-box_CS"/>
</dbReference>
<feature type="domain" description="Helicase C-terminal" evidence="10">
    <location>
        <begin position="360"/>
        <end position="514"/>
    </location>
</feature>
<dbReference type="EMBL" id="KE561265">
    <property type="protein sequence ID" value="EPZ31347.1"/>
    <property type="molecule type" value="Genomic_DNA"/>
</dbReference>
<dbReference type="AlphaFoldDB" id="A0A075ANE2"/>
<dbReference type="InterPro" id="IPR027417">
    <property type="entry name" value="P-loop_NTPase"/>
</dbReference>
<evidence type="ECO:0000256" key="3">
    <source>
        <dbReference type="ARBA" id="ARBA00022806"/>
    </source>
</evidence>
<comment type="function">
    <text evidence="8">RNA helicase.</text>
</comment>
<dbReference type="SMART" id="SM00490">
    <property type="entry name" value="HELICc"/>
    <property type="match status" value="1"/>
</dbReference>
<dbReference type="Gene3D" id="3.40.50.300">
    <property type="entry name" value="P-loop containing nucleotide triphosphate hydrolases"/>
    <property type="match status" value="2"/>
</dbReference>
<accession>A0A075ANE2</accession>
<dbReference type="CDD" id="cd18787">
    <property type="entry name" value="SF2_C_DEAD"/>
    <property type="match status" value="1"/>
</dbReference>
<name>A0A075ANE2_ROZAC</name>
<dbReference type="InterPro" id="IPR011545">
    <property type="entry name" value="DEAD/DEAH_box_helicase_dom"/>
</dbReference>
<evidence type="ECO:0000259" key="11">
    <source>
        <dbReference type="PROSITE" id="PS51195"/>
    </source>
</evidence>
<dbReference type="GO" id="GO:0003723">
    <property type="term" value="F:RNA binding"/>
    <property type="evidence" value="ECO:0007669"/>
    <property type="project" value="UniProtKB-UniRule"/>
</dbReference>
<feature type="short sequence motif" description="Q motif" evidence="6">
    <location>
        <begin position="121"/>
        <end position="149"/>
    </location>
</feature>
<comment type="catalytic activity">
    <reaction evidence="8">
        <text>ATP + H2O = ADP + phosphate + H(+)</text>
        <dbReference type="Rhea" id="RHEA:13065"/>
        <dbReference type="ChEBI" id="CHEBI:15377"/>
        <dbReference type="ChEBI" id="CHEBI:15378"/>
        <dbReference type="ChEBI" id="CHEBI:30616"/>
        <dbReference type="ChEBI" id="CHEBI:43474"/>
        <dbReference type="ChEBI" id="CHEBI:456216"/>
        <dbReference type="EC" id="3.6.4.13"/>
    </reaction>
</comment>
<dbReference type="PROSITE" id="PS51194">
    <property type="entry name" value="HELICASE_CTER"/>
    <property type="match status" value="1"/>
</dbReference>
<feature type="domain" description="Helicase ATP-binding" evidence="9">
    <location>
        <begin position="154"/>
        <end position="330"/>
    </location>
</feature>
<dbReference type="GO" id="GO:0016787">
    <property type="term" value="F:hydrolase activity"/>
    <property type="evidence" value="ECO:0007669"/>
    <property type="project" value="UniProtKB-KW"/>
</dbReference>
<dbReference type="STRING" id="988480.A0A075ANE2"/>
<evidence type="ECO:0000256" key="4">
    <source>
        <dbReference type="ARBA" id="ARBA00022840"/>
    </source>
</evidence>
<comment type="domain">
    <text evidence="8">The Q motif is unique to and characteristic of the DEAD box family of RNA helicases and controls ATP binding and hydrolysis.</text>
</comment>
<dbReference type="CDD" id="cd00268">
    <property type="entry name" value="DEADc"/>
    <property type="match status" value="1"/>
</dbReference>
<keyword evidence="4 7" id="KW-0067">ATP-binding</keyword>
<evidence type="ECO:0000256" key="8">
    <source>
        <dbReference type="RuleBase" id="RU365068"/>
    </source>
</evidence>
<evidence type="ECO:0000313" key="13">
    <source>
        <dbReference type="Proteomes" id="UP000030755"/>
    </source>
</evidence>
<evidence type="ECO:0000256" key="7">
    <source>
        <dbReference type="RuleBase" id="RU000492"/>
    </source>
</evidence>
<dbReference type="InterPro" id="IPR044742">
    <property type="entry name" value="DEAD/DEAH_RhlB"/>
</dbReference>
<dbReference type="HOGENOM" id="CLU_498894_0_0_1"/>
<keyword evidence="3 7" id="KW-0347">Helicase</keyword>
<dbReference type="InterPro" id="IPR014001">
    <property type="entry name" value="Helicase_ATP-bd"/>
</dbReference>
<evidence type="ECO:0000259" key="9">
    <source>
        <dbReference type="PROSITE" id="PS51192"/>
    </source>
</evidence>
<keyword evidence="2 7" id="KW-0378">Hydrolase</keyword>
<dbReference type="PROSITE" id="PS51192">
    <property type="entry name" value="HELICASE_ATP_BIND_1"/>
    <property type="match status" value="1"/>
</dbReference>
<dbReference type="PROSITE" id="PS51195">
    <property type="entry name" value="Q_MOTIF"/>
    <property type="match status" value="1"/>
</dbReference>
<gene>
    <name evidence="12" type="ORF">O9G_000992</name>
</gene>
<organism evidence="12 13">
    <name type="scientific">Rozella allomycis (strain CSF55)</name>
    <dbReference type="NCBI Taxonomy" id="988480"/>
    <lineage>
        <taxon>Eukaryota</taxon>
        <taxon>Fungi</taxon>
        <taxon>Fungi incertae sedis</taxon>
        <taxon>Cryptomycota</taxon>
        <taxon>Cryptomycota incertae sedis</taxon>
        <taxon>Rozella</taxon>
    </lineage>
</organism>
<keyword evidence="5 8" id="KW-0694">RNA-binding</keyword>
<reference evidence="12 13" key="1">
    <citation type="journal article" date="2013" name="Curr. Biol.">
        <title>Shared signatures of parasitism and phylogenomics unite Cryptomycota and microsporidia.</title>
        <authorList>
            <person name="James T.Y."/>
            <person name="Pelin A."/>
            <person name="Bonen L."/>
            <person name="Ahrendt S."/>
            <person name="Sain D."/>
            <person name="Corradi N."/>
            <person name="Stajich J.E."/>
        </authorList>
    </citation>
    <scope>NUCLEOTIDE SEQUENCE [LARGE SCALE GENOMIC DNA]</scope>
    <source>
        <strain evidence="12 13">CSF55</strain>
    </source>
</reference>
<dbReference type="InterPro" id="IPR014014">
    <property type="entry name" value="RNA_helicase_DEAD_Q_motif"/>
</dbReference>
<dbReference type="Proteomes" id="UP000030755">
    <property type="component" value="Unassembled WGS sequence"/>
</dbReference>
<evidence type="ECO:0000256" key="6">
    <source>
        <dbReference type="PROSITE-ProRule" id="PRU00552"/>
    </source>
</evidence>
<dbReference type="EC" id="3.6.4.13" evidence="8"/>
<dbReference type="Pfam" id="PF00270">
    <property type="entry name" value="DEAD"/>
    <property type="match status" value="1"/>
</dbReference>
<dbReference type="Pfam" id="PF00271">
    <property type="entry name" value="Helicase_C"/>
    <property type="match status" value="1"/>
</dbReference>
<evidence type="ECO:0000259" key="10">
    <source>
        <dbReference type="PROSITE" id="PS51194"/>
    </source>
</evidence>
<sequence length="546" mass="62722">MSKFVKEKELQWKKVELDEIDHMNMDLDGFYMLEEIDGVDVVKLDQAGGLKTIGFEMKNIKAKKKKSKAAWSVTETTEIEAPLHVESEDQEENEIIKEKDADELEENKIIESNDEIDITNSSWQGYDLNEKLTKQLIKGGYIEPTMIQQTVLSYLSNNPYANILVGSETGSGKTLAFVLPLINLLSTNQTGLIIAPTRELATQISQVVSIFTKATLLIGGISLEKQRRLLSHLDETKVVIATPGRFWDLLCESEELKEFLIKVQILVVDEADRLFYKTKKINEEFEKILKYLLEVVLNKNKKLRFWLFSATIQLADFDSDSCFGKFVQDGKLKFKQIGSKAATIKDRLSVFKVECLEERKGCFLYKYLHEKTGRIIVFFNSIKLIEKYILVLKKLFKSRKIYSLHAKQKQKDRLSALEKNRFEKNEDAILICSDVAARGLDIANVDVVVHFHVPRNIDVYLHRTGRTARLDKVGESIVFVSPKEHSAFDKLAKMFEIQVGLKVQKHSIEMNNIKKFQKEFNLAFDSVKETESKKYSKSSISEMELE</sequence>
<keyword evidence="1 7" id="KW-0547">Nucleotide-binding</keyword>
<dbReference type="GO" id="GO:0003724">
    <property type="term" value="F:RNA helicase activity"/>
    <property type="evidence" value="ECO:0007669"/>
    <property type="project" value="UniProtKB-EC"/>
</dbReference>
<evidence type="ECO:0000256" key="5">
    <source>
        <dbReference type="ARBA" id="ARBA00022884"/>
    </source>
</evidence>
<keyword evidence="13" id="KW-1185">Reference proteome</keyword>
<protein>
    <recommendedName>
        <fullName evidence="8">ATP-dependent RNA helicase</fullName>
        <ecNumber evidence="8">3.6.4.13</ecNumber>
    </recommendedName>
</protein>
<dbReference type="OrthoDB" id="4310724at2759"/>
<feature type="domain" description="DEAD-box RNA helicase Q" evidence="11">
    <location>
        <begin position="121"/>
        <end position="149"/>
    </location>
</feature>
<dbReference type="InterPro" id="IPR001650">
    <property type="entry name" value="Helicase_C-like"/>
</dbReference>
<dbReference type="SUPFAM" id="SSF52540">
    <property type="entry name" value="P-loop containing nucleoside triphosphate hydrolases"/>
    <property type="match status" value="1"/>
</dbReference>